<reference evidence="1 2" key="1">
    <citation type="submission" date="2021-04" db="EMBL/GenBank/DDBJ databases">
        <authorList>
            <person name="De Guttry C."/>
            <person name="Zahm M."/>
            <person name="Klopp C."/>
            <person name="Cabau C."/>
            <person name="Louis A."/>
            <person name="Berthelot C."/>
            <person name="Parey E."/>
            <person name="Roest Crollius H."/>
            <person name="Montfort J."/>
            <person name="Robinson-Rechavi M."/>
            <person name="Bucao C."/>
            <person name="Bouchez O."/>
            <person name="Gislard M."/>
            <person name="Lluch J."/>
            <person name="Milhes M."/>
            <person name="Lampietro C."/>
            <person name="Lopez Roques C."/>
            <person name="Donnadieu C."/>
            <person name="Braasch I."/>
            <person name="Desvignes T."/>
            <person name="Postlethwait J."/>
            <person name="Bobe J."/>
            <person name="Wedekind C."/>
            <person name="Guiguen Y."/>
        </authorList>
    </citation>
    <scope>NUCLEOTIDE SEQUENCE [LARGE SCALE GENOMIC DNA]</scope>
    <source>
        <strain evidence="1">Cs_M1</strain>
        <tissue evidence="1">Blood</tissue>
    </source>
</reference>
<organism evidence="1 2">
    <name type="scientific">Coregonus suidteri</name>
    <dbReference type="NCBI Taxonomy" id="861788"/>
    <lineage>
        <taxon>Eukaryota</taxon>
        <taxon>Metazoa</taxon>
        <taxon>Chordata</taxon>
        <taxon>Craniata</taxon>
        <taxon>Vertebrata</taxon>
        <taxon>Euteleostomi</taxon>
        <taxon>Actinopterygii</taxon>
        <taxon>Neopterygii</taxon>
        <taxon>Teleostei</taxon>
        <taxon>Protacanthopterygii</taxon>
        <taxon>Salmoniformes</taxon>
        <taxon>Salmonidae</taxon>
        <taxon>Coregoninae</taxon>
        <taxon>Coregonus</taxon>
    </lineage>
</organism>
<dbReference type="AlphaFoldDB" id="A0AAN8MLU8"/>
<evidence type="ECO:0000313" key="2">
    <source>
        <dbReference type="Proteomes" id="UP001356427"/>
    </source>
</evidence>
<protein>
    <submittedName>
        <fullName evidence="1">Uncharacterized protein</fullName>
    </submittedName>
</protein>
<evidence type="ECO:0000313" key="1">
    <source>
        <dbReference type="EMBL" id="KAK6328037.1"/>
    </source>
</evidence>
<sequence length="152" mass="16497">MKELMCRWKLWAGAGWGSAGFSTSPSSAGVLTFPSEWPSLSLVVQEEEEEEECMGMTALIFLSGGPFSRSSRLLFSGRAVHTLFWGLDVFLVPRMGLFSSSILCVTWSSHPPPRPFRVFSLGLGWGSAGCLGLEEMVMGGTLQNLPVSWGGM</sequence>
<dbReference type="Proteomes" id="UP001356427">
    <property type="component" value="Unassembled WGS sequence"/>
</dbReference>
<keyword evidence="2" id="KW-1185">Reference proteome</keyword>
<accession>A0AAN8MLU8</accession>
<proteinExistence type="predicted"/>
<name>A0AAN8MLU8_9TELE</name>
<dbReference type="EMBL" id="JAGTTL010000001">
    <property type="protein sequence ID" value="KAK6328037.1"/>
    <property type="molecule type" value="Genomic_DNA"/>
</dbReference>
<comment type="caution">
    <text evidence="1">The sequence shown here is derived from an EMBL/GenBank/DDBJ whole genome shotgun (WGS) entry which is preliminary data.</text>
</comment>
<feature type="non-terminal residue" evidence="1">
    <location>
        <position position="152"/>
    </location>
</feature>
<gene>
    <name evidence="1" type="ORF">J4Q44_G00000150</name>
</gene>